<evidence type="ECO:0000313" key="3">
    <source>
        <dbReference type="EMBL" id="KAJ5600319.1"/>
    </source>
</evidence>
<dbReference type="GO" id="GO:0003746">
    <property type="term" value="F:translation elongation factor activity"/>
    <property type="evidence" value="ECO:0007669"/>
    <property type="project" value="UniProtKB-KW"/>
</dbReference>
<keyword evidence="3" id="KW-0251">Elongation factor</keyword>
<protein>
    <submittedName>
        <fullName evidence="3">Elongation factor 1 gamma domain-containing protein</fullName>
    </submittedName>
</protein>
<dbReference type="GO" id="GO:0005634">
    <property type="term" value="C:nucleus"/>
    <property type="evidence" value="ECO:0007669"/>
    <property type="project" value="TreeGrafter"/>
</dbReference>
<feature type="domain" description="GST N-terminal" evidence="2">
    <location>
        <begin position="2"/>
        <end position="78"/>
    </location>
</feature>
<sequence>MSFGKLYGLPTNPRTISVLVAAKHNDLDLELVETQPNAEANSSAAYRKIHPLGKIPAFEGANGYTLSEAIAIAIYGMC</sequence>
<organism evidence="3 4">
    <name type="scientific">Penicillium hetheringtonii</name>
    <dbReference type="NCBI Taxonomy" id="911720"/>
    <lineage>
        <taxon>Eukaryota</taxon>
        <taxon>Fungi</taxon>
        <taxon>Dikarya</taxon>
        <taxon>Ascomycota</taxon>
        <taxon>Pezizomycotina</taxon>
        <taxon>Eurotiomycetes</taxon>
        <taxon>Eurotiomycetidae</taxon>
        <taxon>Eurotiales</taxon>
        <taxon>Aspergillaceae</taxon>
        <taxon>Penicillium</taxon>
    </lineage>
</organism>
<dbReference type="InterPro" id="IPR004045">
    <property type="entry name" value="Glutathione_S-Trfase_N"/>
</dbReference>
<dbReference type="SUPFAM" id="SSF52833">
    <property type="entry name" value="Thioredoxin-like"/>
    <property type="match status" value="1"/>
</dbReference>
<evidence type="ECO:0000256" key="1">
    <source>
        <dbReference type="ARBA" id="ARBA00007409"/>
    </source>
</evidence>
<evidence type="ECO:0000313" key="4">
    <source>
        <dbReference type="Proteomes" id="UP001216150"/>
    </source>
</evidence>
<dbReference type="InterPro" id="IPR050802">
    <property type="entry name" value="EF-GSTs"/>
</dbReference>
<dbReference type="InterPro" id="IPR036249">
    <property type="entry name" value="Thioredoxin-like_sf"/>
</dbReference>
<proteinExistence type="inferred from homology"/>
<dbReference type="Pfam" id="PF02798">
    <property type="entry name" value="GST_N"/>
    <property type="match status" value="1"/>
</dbReference>
<name>A0AAD6E419_9EURO</name>
<dbReference type="PROSITE" id="PS50404">
    <property type="entry name" value="GST_NTER"/>
    <property type="match status" value="1"/>
</dbReference>
<dbReference type="CDD" id="cd03044">
    <property type="entry name" value="GST_N_EF1Bgamma"/>
    <property type="match status" value="1"/>
</dbReference>
<comment type="similarity">
    <text evidence="1">Belongs to the GST superfamily.</text>
</comment>
<dbReference type="EMBL" id="JAQJAC010000001">
    <property type="protein sequence ID" value="KAJ5600319.1"/>
    <property type="molecule type" value="Genomic_DNA"/>
</dbReference>
<dbReference type="PANTHER" id="PTHR43986:SF1">
    <property type="entry name" value="ELONGATION FACTOR 1-GAMMA"/>
    <property type="match status" value="1"/>
</dbReference>
<dbReference type="AlphaFoldDB" id="A0AAD6E419"/>
<keyword evidence="3" id="KW-0648">Protein biosynthesis</keyword>
<gene>
    <name evidence="3" type="ORF">N7450_001386</name>
</gene>
<dbReference type="GO" id="GO:0005737">
    <property type="term" value="C:cytoplasm"/>
    <property type="evidence" value="ECO:0007669"/>
    <property type="project" value="TreeGrafter"/>
</dbReference>
<evidence type="ECO:0000259" key="2">
    <source>
        <dbReference type="PROSITE" id="PS50404"/>
    </source>
</evidence>
<accession>A0AAD6E419</accession>
<dbReference type="Proteomes" id="UP001216150">
    <property type="component" value="Unassembled WGS sequence"/>
</dbReference>
<comment type="caution">
    <text evidence="3">The sequence shown here is derived from an EMBL/GenBank/DDBJ whole genome shotgun (WGS) entry which is preliminary data.</text>
</comment>
<dbReference type="PANTHER" id="PTHR43986">
    <property type="entry name" value="ELONGATION FACTOR 1-GAMMA"/>
    <property type="match status" value="1"/>
</dbReference>
<dbReference type="Gene3D" id="3.40.30.10">
    <property type="entry name" value="Glutaredoxin"/>
    <property type="match status" value="1"/>
</dbReference>
<keyword evidence="4" id="KW-1185">Reference proteome</keyword>
<reference evidence="3 4" key="1">
    <citation type="journal article" date="2023" name="IMA Fungus">
        <title>Comparative genomic study of the Penicillium genus elucidates a diverse pangenome and 15 lateral gene transfer events.</title>
        <authorList>
            <person name="Petersen C."/>
            <person name="Sorensen T."/>
            <person name="Nielsen M.R."/>
            <person name="Sondergaard T.E."/>
            <person name="Sorensen J.L."/>
            <person name="Fitzpatrick D.A."/>
            <person name="Frisvad J.C."/>
            <person name="Nielsen K.L."/>
        </authorList>
    </citation>
    <scope>NUCLEOTIDE SEQUENCE [LARGE SCALE GENOMIC DNA]</scope>
    <source>
        <strain evidence="3 4">IBT 29057</strain>
    </source>
</reference>
<dbReference type="FunFam" id="3.40.30.10:FF:000142">
    <property type="entry name" value="Elongation factor 1 gamma"/>
    <property type="match status" value="1"/>
</dbReference>